<sequence>MLDLSIIILSFNTRKLTLECINSLVKNSENIKYEIIVVDNASSDGSLKEIKKLAKKYPIVLVKNKENLGFAKANNIGIKNSKGRYILLLNSDTLIKDNVLGEMVFWMDRHKKVGVSGCSLRNRDGSVQASGGYFPSLINFFSWMFFIDDIPFLEKIIKPFHLSHSLLPLCKDKRHFFRQRDWLTGAFFLIRKEVIESVGLLDEDYFMYTEDVDYCYRVKKMGWKIIYLPRWSIIHLGGGSATNEFSLVSEFQGIKTFFQKNKPEWQLPIIRLFLKGGALARFFLWSVLQRKGLVKIYAKAFKIA</sequence>
<dbReference type="Pfam" id="PF00535">
    <property type="entry name" value="Glycos_transf_2"/>
    <property type="match status" value="1"/>
</dbReference>
<dbReference type="CDD" id="cd04186">
    <property type="entry name" value="GT_2_like_c"/>
    <property type="match status" value="1"/>
</dbReference>
<dbReference type="STRING" id="1802517.A2892_05515"/>
<dbReference type="Gene3D" id="3.90.550.10">
    <property type="entry name" value="Spore Coat Polysaccharide Biosynthesis Protein SpsA, Chain A"/>
    <property type="match status" value="1"/>
</dbReference>
<dbReference type="AlphaFoldDB" id="A0A1F8B5K2"/>
<name>A0A1F8B5K2_9BACT</name>
<dbReference type="EMBL" id="MGHD01000022">
    <property type="protein sequence ID" value="OGM59291.1"/>
    <property type="molecule type" value="Genomic_DNA"/>
</dbReference>
<feature type="domain" description="Glycosyltransferase 2-like" evidence="1">
    <location>
        <begin position="5"/>
        <end position="138"/>
    </location>
</feature>
<dbReference type="PANTHER" id="PTHR43179:SF7">
    <property type="entry name" value="RHAMNOSYLTRANSFERASE WBBL"/>
    <property type="match status" value="1"/>
</dbReference>
<dbReference type="InterPro" id="IPR001173">
    <property type="entry name" value="Glyco_trans_2-like"/>
</dbReference>
<accession>A0A1F8B5K2</accession>
<evidence type="ECO:0000313" key="2">
    <source>
        <dbReference type="EMBL" id="OGM59291.1"/>
    </source>
</evidence>
<dbReference type="PANTHER" id="PTHR43179">
    <property type="entry name" value="RHAMNOSYLTRANSFERASE WBBL"/>
    <property type="match status" value="1"/>
</dbReference>
<evidence type="ECO:0000259" key="1">
    <source>
        <dbReference type="Pfam" id="PF00535"/>
    </source>
</evidence>
<gene>
    <name evidence="2" type="ORF">A2892_05515</name>
</gene>
<reference evidence="2 3" key="1">
    <citation type="journal article" date="2016" name="Nat. Commun.">
        <title>Thousands of microbial genomes shed light on interconnected biogeochemical processes in an aquifer system.</title>
        <authorList>
            <person name="Anantharaman K."/>
            <person name="Brown C.T."/>
            <person name="Hug L.A."/>
            <person name="Sharon I."/>
            <person name="Castelle C.J."/>
            <person name="Probst A.J."/>
            <person name="Thomas B.C."/>
            <person name="Singh A."/>
            <person name="Wilkins M.J."/>
            <person name="Karaoz U."/>
            <person name="Brodie E.L."/>
            <person name="Williams K.H."/>
            <person name="Hubbard S.S."/>
            <person name="Banfield J.F."/>
        </authorList>
    </citation>
    <scope>NUCLEOTIDE SEQUENCE [LARGE SCALE GENOMIC DNA]</scope>
</reference>
<dbReference type="SUPFAM" id="SSF53448">
    <property type="entry name" value="Nucleotide-diphospho-sugar transferases"/>
    <property type="match status" value="1"/>
</dbReference>
<dbReference type="Proteomes" id="UP000176404">
    <property type="component" value="Unassembled WGS sequence"/>
</dbReference>
<evidence type="ECO:0000313" key="3">
    <source>
        <dbReference type="Proteomes" id="UP000176404"/>
    </source>
</evidence>
<organism evidence="2 3">
    <name type="scientific">Candidatus Woesebacteria bacterium RIFCSPLOWO2_01_FULL_39_10b</name>
    <dbReference type="NCBI Taxonomy" id="1802517"/>
    <lineage>
        <taxon>Bacteria</taxon>
        <taxon>Candidatus Woeseibacteriota</taxon>
    </lineage>
</organism>
<protein>
    <recommendedName>
        <fullName evidence="1">Glycosyltransferase 2-like domain-containing protein</fullName>
    </recommendedName>
</protein>
<comment type="caution">
    <text evidence="2">The sequence shown here is derived from an EMBL/GenBank/DDBJ whole genome shotgun (WGS) entry which is preliminary data.</text>
</comment>
<dbReference type="InterPro" id="IPR029044">
    <property type="entry name" value="Nucleotide-diphossugar_trans"/>
</dbReference>
<proteinExistence type="predicted"/>